<organism evidence="2 3">
    <name type="scientific">Purpureocillium lilacinum</name>
    <name type="common">Paecilomyces lilacinus</name>
    <dbReference type="NCBI Taxonomy" id="33203"/>
    <lineage>
        <taxon>Eukaryota</taxon>
        <taxon>Fungi</taxon>
        <taxon>Dikarya</taxon>
        <taxon>Ascomycota</taxon>
        <taxon>Pezizomycotina</taxon>
        <taxon>Sordariomycetes</taxon>
        <taxon>Hypocreomycetidae</taxon>
        <taxon>Hypocreales</taxon>
        <taxon>Ophiocordycipitaceae</taxon>
        <taxon>Purpureocillium</taxon>
    </lineage>
</organism>
<accession>A0A2U3E8Y9</accession>
<dbReference type="AlphaFoldDB" id="A0A2U3E8Y9"/>
<gene>
    <name evidence="2" type="ORF">PCL_12343</name>
</gene>
<proteinExistence type="predicted"/>
<feature type="domain" description="F-box" evidence="1">
    <location>
        <begin position="59"/>
        <end position="104"/>
    </location>
</feature>
<dbReference type="OrthoDB" id="4194555at2759"/>
<dbReference type="PROSITE" id="PS50181">
    <property type="entry name" value="FBOX"/>
    <property type="match status" value="1"/>
</dbReference>
<evidence type="ECO:0000259" key="1">
    <source>
        <dbReference type="PROSITE" id="PS50181"/>
    </source>
</evidence>
<protein>
    <recommendedName>
        <fullName evidence="1">F-box domain-containing protein</fullName>
    </recommendedName>
</protein>
<comment type="caution">
    <text evidence="2">The sequence shown here is derived from an EMBL/GenBank/DDBJ whole genome shotgun (WGS) entry which is preliminary data.</text>
</comment>
<dbReference type="InterPro" id="IPR001810">
    <property type="entry name" value="F-box_dom"/>
</dbReference>
<dbReference type="EMBL" id="LCWV01000008">
    <property type="protein sequence ID" value="PWI70975.1"/>
    <property type="molecule type" value="Genomic_DNA"/>
</dbReference>
<evidence type="ECO:0000313" key="3">
    <source>
        <dbReference type="Proteomes" id="UP000245956"/>
    </source>
</evidence>
<dbReference type="Proteomes" id="UP000245956">
    <property type="component" value="Unassembled WGS sequence"/>
</dbReference>
<reference evidence="2 3" key="1">
    <citation type="journal article" date="2016" name="Front. Microbiol.">
        <title>Genome and transcriptome sequences reveal the specific parasitism of the nematophagous Purpureocillium lilacinum 36-1.</title>
        <authorList>
            <person name="Xie J."/>
            <person name="Li S."/>
            <person name="Mo C."/>
            <person name="Xiao X."/>
            <person name="Peng D."/>
            <person name="Wang G."/>
            <person name="Xiao Y."/>
        </authorList>
    </citation>
    <scope>NUCLEOTIDE SEQUENCE [LARGE SCALE GENOMIC DNA]</scope>
    <source>
        <strain evidence="2 3">36-1</strain>
    </source>
</reference>
<sequence>MPSPGILVPAHYILASFTDAPLSLTVFDLHPPVALASGSWRPHRSTPSRTNHIKLHGFDWPMGHIPVEIFDIIVSHLPRSDVKTLRLVCREFEAKVSASYFRNVVVPFTAEIYSRPDNAFSSGMRIFRSFGPHVLRFALSLEVNEDALAAPPVKLTQRAIPTFWGIYRWPQENYCRYPDLEGIELAADETHDMAEAISCLSKVRNLGICCDAGLGFLLGPDRVAKGAFAAHGVFGTEDWRRRKVLQSPMPARLIVAINSLGRTAGPDAQAGAAFLRYETLARMMMAAGFSGTAQVDEAMRVMAATEDTTVEQIDLDGIPAAPRPPELEPDFLLTDDDTHQFLESRVSDREPRFLSPAALTVAQTEMLLELDWAHRAMIQSYVIALMDNARTGVLNNVTTLSIAKIPSSHIKILCRDDLWQSLPQLKIVSLGVIADWREICATEDGSAQGRSLSPTDAVGKVFELLNSHIGRQTNIESLHFEWICGGEFGPSRYQRNQYILPAPFFQQPENMARLNSPRIHADDILRLPHVVHLSLKNCWASPHVMIQALRQFALSSLEKLEFESVSLCGPPTTTSQPSLAWDLFHVRTFPHLGLFQAAPVQPASTNPSHAMFNTHAVPPPADSQNPLTSANPLPSQVLLDITGPGIFSWSGLIEYFSPGAKISQGPSEDADSSDDEGEVGELLPNRLLAYLRQDTLHRPAGERYQLRSISFKSCGYVSIDQPHIDTRSLVARRRQLLPNPHAQEAMYPSDHMQRCTDTLLGLIIPRLPAQDYINLHYGFGMTFGWQGIYDGRIIQDAVKDGIERPGVGRFSGILEGDGNVIE</sequence>
<evidence type="ECO:0000313" key="2">
    <source>
        <dbReference type="EMBL" id="PWI70975.1"/>
    </source>
</evidence>
<name>A0A2U3E8Y9_PURLI</name>